<dbReference type="EMBL" id="JBHSUB010000008">
    <property type="protein sequence ID" value="MFC6378042.1"/>
    <property type="molecule type" value="Genomic_DNA"/>
</dbReference>
<evidence type="ECO:0000313" key="3">
    <source>
        <dbReference type="Proteomes" id="UP001596230"/>
    </source>
</evidence>
<dbReference type="Proteomes" id="UP001596230">
    <property type="component" value="Unassembled WGS sequence"/>
</dbReference>
<name>A0ABW1VZ89_9GAMM</name>
<feature type="compositionally biased region" description="Basic and acidic residues" evidence="1">
    <location>
        <begin position="1"/>
        <end position="10"/>
    </location>
</feature>
<organism evidence="2 3">
    <name type="scientific">Tatumella terrea</name>
    <dbReference type="NCBI Taxonomy" id="419007"/>
    <lineage>
        <taxon>Bacteria</taxon>
        <taxon>Pseudomonadati</taxon>
        <taxon>Pseudomonadota</taxon>
        <taxon>Gammaproteobacteria</taxon>
        <taxon>Enterobacterales</taxon>
        <taxon>Erwiniaceae</taxon>
        <taxon>Tatumella</taxon>
    </lineage>
</organism>
<reference evidence="3" key="1">
    <citation type="journal article" date="2019" name="Int. J. Syst. Evol. Microbiol.">
        <title>The Global Catalogue of Microorganisms (GCM) 10K type strain sequencing project: providing services to taxonomists for standard genome sequencing and annotation.</title>
        <authorList>
            <consortium name="The Broad Institute Genomics Platform"/>
            <consortium name="The Broad Institute Genome Sequencing Center for Infectious Disease"/>
            <person name="Wu L."/>
            <person name="Ma J."/>
        </authorList>
    </citation>
    <scope>NUCLEOTIDE SEQUENCE [LARGE SCALE GENOMIC DNA]</scope>
    <source>
        <strain evidence="3">CGMCC 1.18518</strain>
    </source>
</reference>
<evidence type="ECO:0000256" key="1">
    <source>
        <dbReference type="SAM" id="MobiDB-lite"/>
    </source>
</evidence>
<proteinExistence type="predicted"/>
<accession>A0ABW1VZ89</accession>
<comment type="caution">
    <text evidence="2">The sequence shown here is derived from an EMBL/GenBank/DDBJ whole genome shotgun (WGS) entry which is preliminary data.</text>
</comment>
<feature type="region of interest" description="Disordered" evidence="1">
    <location>
        <begin position="1"/>
        <end position="43"/>
    </location>
</feature>
<sequence>MLHNLADEFKTPGVNSGQEVQKTMHSASVVKSMPVYDNRQSLE</sequence>
<keyword evidence="3" id="KW-1185">Reference proteome</keyword>
<evidence type="ECO:0000313" key="2">
    <source>
        <dbReference type="EMBL" id="MFC6378042.1"/>
    </source>
</evidence>
<gene>
    <name evidence="2" type="ORF">ACFP9W_08060</name>
</gene>
<dbReference type="RefSeq" id="WP_385949261.1">
    <property type="nucleotide sequence ID" value="NZ_JBHSUB010000008.1"/>
</dbReference>
<feature type="compositionally biased region" description="Polar residues" evidence="1">
    <location>
        <begin position="13"/>
        <end position="26"/>
    </location>
</feature>
<protein>
    <submittedName>
        <fullName evidence="2">Uncharacterized protein</fullName>
    </submittedName>
</protein>